<feature type="compositionally biased region" description="Basic and acidic residues" evidence="1">
    <location>
        <begin position="26"/>
        <end position="39"/>
    </location>
</feature>
<organism evidence="2">
    <name type="scientific">Tetraselmis sp. GSL018</name>
    <dbReference type="NCBI Taxonomy" id="582737"/>
    <lineage>
        <taxon>Eukaryota</taxon>
        <taxon>Viridiplantae</taxon>
        <taxon>Chlorophyta</taxon>
        <taxon>core chlorophytes</taxon>
        <taxon>Chlorodendrophyceae</taxon>
        <taxon>Chlorodendrales</taxon>
        <taxon>Chlorodendraceae</taxon>
        <taxon>Tetraselmis</taxon>
    </lineage>
</organism>
<reference evidence="2" key="1">
    <citation type="submission" date="2014-05" db="EMBL/GenBank/DDBJ databases">
        <title>The transcriptome of the halophilic microalga Tetraselmis sp. GSL018 isolated from the Great Salt Lake, Utah.</title>
        <authorList>
            <person name="Jinkerson R.E."/>
            <person name="D'Adamo S."/>
            <person name="Posewitz M.C."/>
        </authorList>
    </citation>
    <scope>NUCLEOTIDE SEQUENCE</scope>
    <source>
        <strain evidence="2">GSL018</strain>
    </source>
</reference>
<evidence type="ECO:0000313" key="2">
    <source>
        <dbReference type="EMBL" id="JAC81843.1"/>
    </source>
</evidence>
<feature type="compositionally biased region" description="Polar residues" evidence="1">
    <location>
        <begin position="43"/>
        <end position="68"/>
    </location>
</feature>
<dbReference type="AlphaFoldDB" id="A0A061SC24"/>
<gene>
    <name evidence="2" type="ORF">TSPGSL018_7022</name>
</gene>
<proteinExistence type="predicted"/>
<name>A0A061SC24_9CHLO</name>
<dbReference type="EMBL" id="GBEZ01003285">
    <property type="protein sequence ID" value="JAC81843.1"/>
    <property type="molecule type" value="Transcribed_RNA"/>
</dbReference>
<feature type="compositionally biased region" description="Basic and acidic residues" evidence="1">
    <location>
        <begin position="9"/>
        <end position="18"/>
    </location>
</feature>
<feature type="region of interest" description="Disordered" evidence="1">
    <location>
        <begin position="1"/>
        <end position="252"/>
    </location>
</feature>
<evidence type="ECO:0000256" key="1">
    <source>
        <dbReference type="SAM" id="MobiDB-lite"/>
    </source>
</evidence>
<feature type="compositionally biased region" description="Basic and acidic residues" evidence="1">
    <location>
        <begin position="118"/>
        <end position="133"/>
    </location>
</feature>
<protein>
    <submittedName>
        <fullName evidence="2">Uncharacterized protein</fullName>
    </submittedName>
</protein>
<accession>A0A061SC24</accession>
<sequence>MPCCQTERLGAENGREAADLPQLKGELSERLRPGPREGPDGESSASPRSPISGLSPTKGQPASLSSPDNDAGWPFLGYTPTADQRMPLHKITPVVLGPERRNGDSSGEETLADASGYDSRRQDSAKRLQHEASPESPTGWDAPGRDEGSSEGSSDALVGSTARRARRISRLVLVSSSEDESLREDPFCFDPDSSPVRGVASRAVQGRPWKTPPRPAPPTGGDRRPLTPLNTAQPGPRFRGKPSASKAPGLTPAAFRRRRSAVASAFFQEWEPLPALQIACCKHV</sequence>